<keyword evidence="2" id="KW-0808">Transferase</keyword>
<protein>
    <submittedName>
        <fullName evidence="6">Unannotated protein</fullName>
    </submittedName>
</protein>
<dbReference type="InterPro" id="IPR049560">
    <property type="entry name" value="MeTrfase_RsmB-F_NOP2_cat"/>
</dbReference>
<dbReference type="Gene3D" id="1.10.940.10">
    <property type="entry name" value="NusB-like"/>
    <property type="match status" value="1"/>
</dbReference>
<evidence type="ECO:0000256" key="1">
    <source>
        <dbReference type="ARBA" id="ARBA00022603"/>
    </source>
</evidence>
<dbReference type="EMBL" id="CAFARE010000032">
    <property type="protein sequence ID" value="CAB4838760.1"/>
    <property type="molecule type" value="Genomic_DNA"/>
</dbReference>
<evidence type="ECO:0000256" key="2">
    <source>
        <dbReference type="ARBA" id="ARBA00022679"/>
    </source>
</evidence>
<keyword evidence="4" id="KW-0694">RNA-binding</keyword>
<dbReference type="SUPFAM" id="SSF48013">
    <property type="entry name" value="NusB-like"/>
    <property type="match status" value="1"/>
</dbReference>
<name>A0A6J7B0V9_9ZZZZ</name>
<gene>
    <name evidence="6" type="ORF">UFOPK3232_00896</name>
</gene>
<keyword evidence="1" id="KW-0489">Methyltransferase</keyword>
<dbReference type="GO" id="GO:0003723">
    <property type="term" value="F:RNA binding"/>
    <property type="evidence" value="ECO:0007669"/>
    <property type="project" value="UniProtKB-KW"/>
</dbReference>
<dbReference type="GO" id="GO:0001510">
    <property type="term" value="P:RNA methylation"/>
    <property type="evidence" value="ECO:0007669"/>
    <property type="project" value="InterPro"/>
</dbReference>
<dbReference type="InterPro" id="IPR006027">
    <property type="entry name" value="NusB_RsmB_TIM44"/>
</dbReference>
<dbReference type="GO" id="GO:0006355">
    <property type="term" value="P:regulation of DNA-templated transcription"/>
    <property type="evidence" value="ECO:0007669"/>
    <property type="project" value="InterPro"/>
</dbReference>
<dbReference type="PANTHER" id="PTHR22807:SF53">
    <property type="entry name" value="RIBOSOMAL RNA SMALL SUBUNIT METHYLTRANSFERASE B-RELATED"/>
    <property type="match status" value="1"/>
</dbReference>
<accession>A0A6J7B0V9</accession>
<dbReference type="Pfam" id="PF01189">
    <property type="entry name" value="Methyltr_RsmB-F"/>
    <property type="match status" value="1"/>
</dbReference>
<dbReference type="SUPFAM" id="SSF53335">
    <property type="entry name" value="S-adenosyl-L-methionine-dependent methyltransferases"/>
    <property type="match status" value="1"/>
</dbReference>
<organism evidence="6">
    <name type="scientific">freshwater metagenome</name>
    <dbReference type="NCBI Taxonomy" id="449393"/>
    <lineage>
        <taxon>unclassified sequences</taxon>
        <taxon>metagenomes</taxon>
        <taxon>ecological metagenomes</taxon>
    </lineage>
</organism>
<sequence>MQNAVVEARRNTFKAPKPDAVRLLAFDLITEVNRNEGYSNLLLPAALSASSLEDRDRNLVTELVYGTLRMQGKHDWILAQISDRPWGEVDAGIVDVARMGVHQIHELRIPDHAAVSATVEVARKRLGESKASFVNALLRSVTRKSLDEWFSPLDQMQDTVERFSIQYSHPQWIISAYFDLLKDWQSVEAELATNNIPALPTLVSWPGYSTRDQLVELGAEPTVYSKLGARMKGNPGNLNLIKHRLAGVQDEGSQLVATVFAAAAHGDSWLDLCAGPGGKAALLSSIAKERGINFVANEFSEPRAQLVRNVVHGATVWCGDGRDVATHGESFDAVIVDAPCTGLGALRRRPEVRWRRSLADLRELTSLQRELLSSAVSVIKPGGLLGYATCSPHLAETTVQVLDILKKHPELEQVDIAQFLPENLKDATRAQSMSLWTHKHGTDAMFLALLRKKQGSQG</sequence>
<keyword evidence="3" id="KW-0949">S-adenosyl-L-methionine</keyword>
<dbReference type="PANTHER" id="PTHR22807">
    <property type="entry name" value="NOP2 YEAST -RELATED NOL1/NOP2/FMU SUN DOMAIN-CONTAINING"/>
    <property type="match status" value="1"/>
</dbReference>
<evidence type="ECO:0000313" key="6">
    <source>
        <dbReference type="EMBL" id="CAB4838760.1"/>
    </source>
</evidence>
<dbReference type="Gene3D" id="3.40.50.150">
    <property type="entry name" value="Vaccinia Virus protein VP39"/>
    <property type="match status" value="1"/>
</dbReference>
<dbReference type="PROSITE" id="PS51686">
    <property type="entry name" value="SAM_MT_RSMB_NOP"/>
    <property type="match status" value="1"/>
</dbReference>
<dbReference type="CDD" id="cd02440">
    <property type="entry name" value="AdoMet_MTases"/>
    <property type="match status" value="1"/>
</dbReference>
<evidence type="ECO:0000256" key="3">
    <source>
        <dbReference type="ARBA" id="ARBA00022691"/>
    </source>
</evidence>
<dbReference type="InterPro" id="IPR001678">
    <property type="entry name" value="MeTrfase_RsmB-F_NOP2_dom"/>
</dbReference>
<proteinExistence type="predicted"/>
<dbReference type="GO" id="GO:0008173">
    <property type="term" value="F:RNA methyltransferase activity"/>
    <property type="evidence" value="ECO:0007669"/>
    <property type="project" value="InterPro"/>
</dbReference>
<reference evidence="6" key="1">
    <citation type="submission" date="2020-05" db="EMBL/GenBank/DDBJ databases">
        <authorList>
            <person name="Chiriac C."/>
            <person name="Salcher M."/>
            <person name="Ghai R."/>
            <person name="Kavagutti S V."/>
        </authorList>
    </citation>
    <scope>NUCLEOTIDE SEQUENCE</scope>
</reference>
<dbReference type="InterPro" id="IPR023267">
    <property type="entry name" value="RCMT"/>
</dbReference>
<dbReference type="AlphaFoldDB" id="A0A6J7B0V9"/>
<dbReference type="Pfam" id="PF01029">
    <property type="entry name" value="NusB"/>
    <property type="match status" value="1"/>
</dbReference>
<evidence type="ECO:0000259" key="5">
    <source>
        <dbReference type="PROSITE" id="PS51686"/>
    </source>
</evidence>
<dbReference type="InterPro" id="IPR035926">
    <property type="entry name" value="NusB-like_sf"/>
</dbReference>
<dbReference type="PRINTS" id="PR02008">
    <property type="entry name" value="RCMTFAMILY"/>
</dbReference>
<feature type="domain" description="SAM-dependent MTase RsmB/NOP-type" evidence="5">
    <location>
        <begin position="163"/>
        <end position="453"/>
    </location>
</feature>
<dbReference type="InterPro" id="IPR029063">
    <property type="entry name" value="SAM-dependent_MTases_sf"/>
</dbReference>
<evidence type="ECO:0000256" key="4">
    <source>
        <dbReference type="ARBA" id="ARBA00022884"/>
    </source>
</evidence>